<gene>
    <name evidence="1" type="ORF">L1987_01589</name>
</gene>
<reference evidence="1 2" key="2">
    <citation type="journal article" date="2022" name="Mol. Ecol. Resour.">
        <title>The genomes of chicory, endive, great burdock and yacon provide insights into Asteraceae paleo-polyploidization history and plant inulin production.</title>
        <authorList>
            <person name="Fan W."/>
            <person name="Wang S."/>
            <person name="Wang H."/>
            <person name="Wang A."/>
            <person name="Jiang F."/>
            <person name="Liu H."/>
            <person name="Zhao H."/>
            <person name="Xu D."/>
            <person name="Zhang Y."/>
        </authorList>
    </citation>
    <scope>NUCLEOTIDE SEQUENCE [LARGE SCALE GENOMIC DNA]</scope>
    <source>
        <strain evidence="2">cv. Yunnan</strain>
        <tissue evidence="1">Leaves</tissue>
    </source>
</reference>
<comment type="caution">
    <text evidence="1">The sequence shown here is derived from an EMBL/GenBank/DDBJ whole genome shotgun (WGS) entry which is preliminary data.</text>
</comment>
<evidence type="ECO:0000313" key="2">
    <source>
        <dbReference type="Proteomes" id="UP001056120"/>
    </source>
</evidence>
<name>A0ACB9K5G1_9ASTR</name>
<dbReference type="EMBL" id="CM042018">
    <property type="protein sequence ID" value="KAI3827512.1"/>
    <property type="molecule type" value="Genomic_DNA"/>
</dbReference>
<accession>A0ACB9K5G1</accession>
<protein>
    <submittedName>
        <fullName evidence="1">Uncharacterized protein</fullName>
    </submittedName>
</protein>
<sequence>MLPNHPDFGLLGSSSTAPDEEPDKTKRLMAWKNVEVCTRFRVENVVQGCTRIHIHDIEIGHERGKSSHSQ</sequence>
<evidence type="ECO:0000313" key="1">
    <source>
        <dbReference type="EMBL" id="KAI3827512.1"/>
    </source>
</evidence>
<keyword evidence="2" id="KW-1185">Reference proteome</keyword>
<dbReference type="Proteomes" id="UP001056120">
    <property type="component" value="Linkage Group LG01"/>
</dbReference>
<proteinExistence type="predicted"/>
<reference evidence="2" key="1">
    <citation type="journal article" date="2022" name="Mol. Ecol. Resour.">
        <title>The genomes of chicory, endive, great burdock and yacon provide insights into Asteraceae palaeo-polyploidization history and plant inulin production.</title>
        <authorList>
            <person name="Fan W."/>
            <person name="Wang S."/>
            <person name="Wang H."/>
            <person name="Wang A."/>
            <person name="Jiang F."/>
            <person name="Liu H."/>
            <person name="Zhao H."/>
            <person name="Xu D."/>
            <person name="Zhang Y."/>
        </authorList>
    </citation>
    <scope>NUCLEOTIDE SEQUENCE [LARGE SCALE GENOMIC DNA]</scope>
    <source>
        <strain evidence="2">cv. Yunnan</strain>
    </source>
</reference>
<organism evidence="1 2">
    <name type="scientific">Smallanthus sonchifolius</name>
    <dbReference type="NCBI Taxonomy" id="185202"/>
    <lineage>
        <taxon>Eukaryota</taxon>
        <taxon>Viridiplantae</taxon>
        <taxon>Streptophyta</taxon>
        <taxon>Embryophyta</taxon>
        <taxon>Tracheophyta</taxon>
        <taxon>Spermatophyta</taxon>
        <taxon>Magnoliopsida</taxon>
        <taxon>eudicotyledons</taxon>
        <taxon>Gunneridae</taxon>
        <taxon>Pentapetalae</taxon>
        <taxon>asterids</taxon>
        <taxon>campanulids</taxon>
        <taxon>Asterales</taxon>
        <taxon>Asteraceae</taxon>
        <taxon>Asteroideae</taxon>
        <taxon>Heliantheae alliance</taxon>
        <taxon>Millerieae</taxon>
        <taxon>Smallanthus</taxon>
    </lineage>
</organism>